<feature type="compositionally biased region" description="Polar residues" evidence="2">
    <location>
        <begin position="47"/>
        <end position="60"/>
    </location>
</feature>
<evidence type="ECO:0000256" key="2">
    <source>
        <dbReference type="SAM" id="MobiDB-lite"/>
    </source>
</evidence>
<dbReference type="AlphaFoldDB" id="A0A9W8AFT6"/>
<evidence type="ECO:0000256" key="1">
    <source>
        <dbReference type="ARBA" id="ARBA00022729"/>
    </source>
</evidence>
<feature type="signal peptide" evidence="3">
    <location>
        <begin position="1"/>
        <end position="27"/>
    </location>
</feature>
<protein>
    <recommendedName>
        <fullName evidence="4">RlpA-like protein double-psi beta-barrel domain-containing protein</fullName>
    </recommendedName>
</protein>
<dbReference type="PANTHER" id="PTHR31836:SF21">
    <property type="entry name" value="EXPANSIN-LIKE PROTEIN 7"/>
    <property type="match status" value="1"/>
</dbReference>
<dbReference type="Gene3D" id="2.40.40.10">
    <property type="entry name" value="RlpA-like domain"/>
    <property type="match status" value="1"/>
</dbReference>
<dbReference type="InterPro" id="IPR036908">
    <property type="entry name" value="RlpA-like_sf"/>
</dbReference>
<dbReference type="InterPro" id="IPR009009">
    <property type="entry name" value="RlpA-like_DPBB"/>
</dbReference>
<evidence type="ECO:0000313" key="5">
    <source>
        <dbReference type="EMBL" id="KAJ1929854.1"/>
    </source>
</evidence>
<evidence type="ECO:0000259" key="4">
    <source>
        <dbReference type="Pfam" id="PF03330"/>
    </source>
</evidence>
<dbReference type="Pfam" id="PF03330">
    <property type="entry name" value="DPBB_1"/>
    <property type="match status" value="1"/>
</dbReference>
<comment type="caution">
    <text evidence="5">The sequence shown here is derived from an EMBL/GenBank/DDBJ whole genome shotgun (WGS) entry which is preliminary data.</text>
</comment>
<keyword evidence="1 3" id="KW-0732">Signal</keyword>
<dbReference type="CDD" id="cd22191">
    <property type="entry name" value="DPBB_RlpA_EXP_N-like"/>
    <property type="match status" value="1"/>
</dbReference>
<feature type="domain" description="RlpA-like protein double-psi beta-barrel" evidence="4">
    <location>
        <begin position="112"/>
        <end position="161"/>
    </location>
</feature>
<dbReference type="PANTHER" id="PTHR31836">
    <property type="match status" value="1"/>
</dbReference>
<feature type="chain" id="PRO_5040955859" description="RlpA-like protein double-psi beta-barrel domain-containing protein" evidence="3">
    <location>
        <begin position="28"/>
        <end position="166"/>
    </location>
</feature>
<feature type="region of interest" description="Disordered" evidence="2">
    <location>
        <begin position="25"/>
        <end position="71"/>
    </location>
</feature>
<proteinExistence type="predicted"/>
<accession>A0A9W8AFT6</accession>
<dbReference type="Proteomes" id="UP001150569">
    <property type="component" value="Unassembled WGS sequence"/>
</dbReference>
<gene>
    <name evidence="5" type="ORF">IWQ60_000815</name>
</gene>
<organism evidence="5 6">
    <name type="scientific">Tieghemiomyces parasiticus</name>
    <dbReference type="NCBI Taxonomy" id="78921"/>
    <lineage>
        <taxon>Eukaryota</taxon>
        <taxon>Fungi</taxon>
        <taxon>Fungi incertae sedis</taxon>
        <taxon>Zoopagomycota</taxon>
        <taxon>Kickxellomycotina</taxon>
        <taxon>Dimargaritomycetes</taxon>
        <taxon>Dimargaritales</taxon>
        <taxon>Dimargaritaceae</taxon>
        <taxon>Tieghemiomyces</taxon>
    </lineage>
</organism>
<dbReference type="OrthoDB" id="406505at2759"/>
<sequence length="166" mass="17229">MVSFSNSLLFLGAGAATIVINAGTAAASPGPNMKPPSPPSYRRSAQPVHQRSPQDSSSSDMGEEFTGDGTYYSPSVGTGACGWDNTDEEFVAALNADQFGSPANPNASPFCGRNITVTGPKGSVNATIVDKCPVCHQGDIDLSPTAFDQIADQAEGRVPISWTFLD</sequence>
<evidence type="ECO:0000313" key="6">
    <source>
        <dbReference type="Proteomes" id="UP001150569"/>
    </source>
</evidence>
<dbReference type="EMBL" id="JANBPT010000022">
    <property type="protein sequence ID" value="KAJ1929854.1"/>
    <property type="molecule type" value="Genomic_DNA"/>
</dbReference>
<name>A0A9W8AFT6_9FUNG</name>
<evidence type="ECO:0000256" key="3">
    <source>
        <dbReference type="SAM" id="SignalP"/>
    </source>
</evidence>
<reference evidence="5" key="1">
    <citation type="submission" date="2022-07" db="EMBL/GenBank/DDBJ databases">
        <title>Phylogenomic reconstructions and comparative analyses of Kickxellomycotina fungi.</title>
        <authorList>
            <person name="Reynolds N.K."/>
            <person name="Stajich J.E."/>
            <person name="Barry K."/>
            <person name="Grigoriev I.V."/>
            <person name="Crous P."/>
            <person name="Smith M.E."/>
        </authorList>
    </citation>
    <scope>NUCLEOTIDE SEQUENCE</scope>
    <source>
        <strain evidence="5">RSA 861</strain>
    </source>
</reference>
<dbReference type="SUPFAM" id="SSF50685">
    <property type="entry name" value="Barwin-like endoglucanases"/>
    <property type="match status" value="1"/>
</dbReference>
<keyword evidence="6" id="KW-1185">Reference proteome</keyword>
<dbReference type="InterPro" id="IPR051477">
    <property type="entry name" value="Expansin_CellWall"/>
</dbReference>